<reference evidence="2" key="2">
    <citation type="submission" date="2023-02" db="EMBL/GenBank/DDBJ databases">
        <title>'Rhodoalgimonas zhirmunskyi' gen. nov., isolated from a red alga.</title>
        <authorList>
            <person name="Nedashkovskaya O.I."/>
            <person name="Otstavnykh N.Y."/>
            <person name="Bystritskaya E.P."/>
            <person name="Balabanova L.A."/>
            <person name="Isaeva M.P."/>
        </authorList>
    </citation>
    <scope>NUCLEOTIDE SEQUENCE</scope>
    <source>
        <strain evidence="2">KCTC 52189</strain>
    </source>
</reference>
<dbReference type="InterPro" id="IPR029058">
    <property type="entry name" value="AB_hydrolase_fold"/>
</dbReference>
<accession>A0AAE3WGR2</accession>
<dbReference type="Gene3D" id="3.40.50.1820">
    <property type="entry name" value="alpha/beta hydrolase"/>
    <property type="match status" value="1"/>
</dbReference>
<keyword evidence="3" id="KW-1185">Reference proteome</keyword>
<reference evidence="2" key="1">
    <citation type="submission" date="2022-07" db="EMBL/GenBank/DDBJ databases">
        <authorList>
            <person name="Otstavnykh N."/>
            <person name="Isaeva M."/>
            <person name="Bystritskaya E."/>
        </authorList>
    </citation>
    <scope>NUCLEOTIDE SEQUENCE</scope>
    <source>
        <strain evidence="2">KCTC 52189</strain>
    </source>
</reference>
<dbReference type="EMBL" id="JANHAX010000009">
    <property type="protein sequence ID" value="MDQ2092349.1"/>
    <property type="molecule type" value="Genomic_DNA"/>
</dbReference>
<protein>
    <submittedName>
        <fullName evidence="2">Dienelactone hydrolase family protein</fullName>
    </submittedName>
</protein>
<organism evidence="2 3">
    <name type="scientific">Marimonas arenosa</name>
    <dbReference type="NCBI Taxonomy" id="1795305"/>
    <lineage>
        <taxon>Bacteria</taxon>
        <taxon>Pseudomonadati</taxon>
        <taxon>Pseudomonadota</taxon>
        <taxon>Alphaproteobacteria</taxon>
        <taxon>Rhodobacterales</taxon>
        <taxon>Paracoccaceae</taxon>
        <taxon>Marimonas</taxon>
    </lineage>
</organism>
<name>A0AAE3WGR2_9RHOB</name>
<evidence type="ECO:0000313" key="3">
    <source>
        <dbReference type="Proteomes" id="UP001226762"/>
    </source>
</evidence>
<evidence type="ECO:0000313" key="2">
    <source>
        <dbReference type="EMBL" id="MDQ2092349.1"/>
    </source>
</evidence>
<proteinExistence type="predicted"/>
<dbReference type="RefSeq" id="WP_306737660.1">
    <property type="nucleotide sequence ID" value="NZ_JANHAX010000009.1"/>
</dbReference>
<dbReference type="GO" id="GO:0016787">
    <property type="term" value="F:hydrolase activity"/>
    <property type="evidence" value="ECO:0007669"/>
    <property type="project" value="UniProtKB-KW"/>
</dbReference>
<dbReference type="InterPro" id="IPR002925">
    <property type="entry name" value="Dienelactn_hydro"/>
</dbReference>
<keyword evidence="2" id="KW-0378">Hydrolase</keyword>
<sequence>MTDWPHHNKFAFTGPLHGGGRTTHDVYVKGDGPPVLILQELPGIGPQTLSLADRLAARGFRVYLAHFLGPFGRLSFFGNTCRVLCIRREFHIFARGRESPIGAWFRALVAEVSARENGARVGVIGMCLTGEFALALMSEPSVAGGVASQPSLPVMAGDALHMGPDQIETARVGMAKKGPGLAMRYKGDRISTARHRTALERAFGDHLETVEFEGRKHALLTVHFHEPAYVRMEDYLAARLGLGRTA</sequence>
<dbReference type="AlphaFoldDB" id="A0AAE3WGR2"/>
<gene>
    <name evidence="2" type="ORF">NO357_20790</name>
</gene>
<feature type="domain" description="Dienelactone hydrolase" evidence="1">
    <location>
        <begin position="32"/>
        <end position="160"/>
    </location>
</feature>
<comment type="caution">
    <text evidence="2">The sequence shown here is derived from an EMBL/GenBank/DDBJ whole genome shotgun (WGS) entry which is preliminary data.</text>
</comment>
<evidence type="ECO:0000259" key="1">
    <source>
        <dbReference type="Pfam" id="PF01738"/>
    </source>
</evidence>
<dbReference type="Pfam" id="PF01738">
    <property type="entry name" value="DLH"/>
    <property type="match status" value="1"/>
</dbReference>
<dbReference type="Proteomes" id="UP001226762">
    <property type="component" value="Unassembled WGS sequence"/>
</dbReference>
<dbReference type="SUPFAM" id="SSF53474">
    <property type="entry name" value="alpha/beta-Hydrolases"/>
    <property type="match status" value="1"/>
</dbReference>